<dbReference type="EMBL" id="JBHULH010000003">
    <property type="protein sequence ID" value="MFD2567334.1"/>
    <property type="molecule type" value="Genomic_DNA"/>
</dbReference>
<sequence>MGFNQHKLELIDKLQNSSDYKKDEALQSVVEILKRMESDRDLKKQKALIDRISIDSVLDWDLINLISEFTHSHT</sequence>
<name>A0ABW5LSZ6_9FLAO</name>
<accession>A0ABW5LSZ6</accession>
<protein>
    <submittedName>
        <fullName evidence="1">Uncharacterized protein</fullName>
    </submittedName>
</protein>
<reference evidence="2" key="1">
    <citation type="journal article" date="2019" name="Int. J. Syst. Evol. Microbiol.">
        <title>The Global Catalogue of Microorganisms (GCM) 10K type strain sequencing project: providing services to taxonomists for standard genome sequencing and annotation.</title>
        <authorList>
            <consortium name="The Broad Institute Genomics Platform"/>
            <consortium name="The Broad Institute Genome Sequencing Center for Infectious Disease"/>
            <person name="Wu L."/>
            <person name="Ma J."/>
        </authorList>
    </citation>
    <scope>NUCLEOTIDE SEQUENCE [LARGE SCALE GENOMIC DNA]</scope>
    <source>
        <strain evidence="2">KCTC 52127</strain>
    </source>
</reference>
<gene>
    <name evidence="1" type="ORF">ACFSRZ_08115</name>
</gene>
<organism evidence="1 2">
    <name type="scientific">Pseudotenacibaculum haliotis</name>
    <dbReference type="NCBI Taxonomy" id="1862138"/>
    <lineage>
        <taxon>Bacteria</taxon>
        <taxon>Pseudomonadati</taxon>
        <taxon>Bacteroidota</taxon>
        <taxon>Flavobacteriia</taxon>
        <taxon>Flavobacteriales</taxon>
        <taxon>Flavobacteriaceae</taxon>
        <taxon>Pseudotenacibaculum</taxon>
    </lineage>
</organism>
<comment type="caution">
    <text evidence="1">The sequence shown here is derived from an EMBL/GenBank/DDBJ whole genome shotgun (WGS) entry which is preliminary data.</text>
</comment>
<proteinExistence type="predicted"/>
<dbReference type="Proteomes" id="UP001597508">
    <property type="component" value="Unassembled WGS sequence"/>
</dbReference>
<keyword evidence="2" id="KW-1185">Reference proteome</keyword>
<dbReference type="RefSeq" id="WP_379666042.1">
    <property type="nucleotide sequence ID" value="NZ_JBHULH010000003.1"/>
</dbReference>
<evidence type="ECO:0000313" key="1">
    <source>
        <dbReference type="EMBL" id="MFD2567334.1"/>
    </source>
</evidence>
<evidence type="ECO:0000313" key="2">
    <source>
        <dbReference type="Proteomes" id="UP001597508"/>
    </source>
</evidence>